<protein>
    <submittedName>
        <fullName evidence="1">Uncharacterized protein</fullName>
    </submittedName>
</protein>
<reference evidence="1" key="2">
    <citation type="submission" date="2005-06" db="EMBL/GenBank/DDBJ databases">
        <title>Sequencing of the draft genome and assembly of Crocosphaera watsonii WH 8501.</title>
        <authorList>
            <consortium name="US DOE Joint Genome Institute (JGI-PGF)"/>
            <person name="Copeland A."/>
            <person name="Lucas S."/>
            <person name="Lapidus A."/>
            <person name="Barry K."/>
            <person name="Detter C."/>
            <person name="Glavina T."/>
            <person name="Hammon N."/>
            <person name="Israni S."/>
            <person name="Pitluck S."/>
            <person name="Richardson P."/>
        </authorList>
    </citation>
    <scope>NUCLEOTIDE SEQUENCE [LARGE SCALE GENOMIC DNA]</scope>
    <source>
        <strain evidence="1">WH 8501</strain>
    </source>
</reference>
<proteinExistence type="predicted"/>
<accession>Q4BV26</accession>
<sequence>MLIAQNFPLNIIKVEPVERNLVIVRYRRRRSSAIDGFTDGDFEALFAQSQGGQTIDVEVVCDEQHSQIDSPFQPLTEVELAEKQRLEAVIIGAVWSAGKALQQLRDQKLYRDTHTSFERYCREQFGHSRSLSDYLIAGANIYENLTTNRCQILPTTEFQVRPLGVLENSDQVVAWEKAVEIANGKVPTHRIVKQVVREMTRDEKDNPFELGEVVGIMSLDNPDLKGKNGCWAIVTGLSKNTCDLQTWDSELEGVEIEFLQELEYTEEDCQTIQKLHGRISRLQKGSELEGTAKGVLRLLGKIERPYLTPLEEEMLKLVEKVYGQVKLTRTLHAH</sequence>
<dbReference type="AlphaFoldDB" id="Q4BV26"/>
<organism evidence="1 2">
    <name type="scientific">Crocosphaera watsonii WH 8501</name>
    <dbReference type="NCBI Taxonomy" id="165597"/>
    <lineage>
        <taxon>Bacteria</taxon>
        <taxon>Bacillati</taxon>
        <taxon>Cyanobacteriota</taxon>
        <taxon>Cyanophyceae</taxon>
        <taxon>Oscillatoriophycideae</taxon>
        <taxon>Chroococcales</taxon>
        <taxon>Aphanothecaceae</taxon>
        <taxon>Crocosphaera</taxon>
    </lineage>
</organism>
<evidence type="ECO:0000313" key="1">
    <source>
        <dbReference type="EMBL" id="EAM47757.1"/>
    </source>
</evidence>
<dbReference type="EMBL" id="AADV02000232">
    <property type="protein sequence ID" value="EAM47757.1"/>
    <property type="molecule type" value="Genomic_DNA"/>
</dbReference>
<dbReference type="KEGG" id="cwa:CwatDRAFT_0109"/>
<dbReference type="Proteomes" id="UP000003922">
    <property type="component" value="Unassembled WGS sequence"/>
</dbReference>
<reference evidence="1" key="1">
    <citation type="submission" date="2004-02" db="EMBL/GenBank/DDBJ databases">
        <authorList>
            <consortium name="DOE Joint Genome Institute"/>
        </authorList>
    </citation>
    <scope>NUCLEOTIDE SEQUENCE [LARGE SCALE GENOMIC DNA]</scope>
    <source>
        <strain evidence="1">WH 8501</strain>
    </source>
</reference>
<comment type="caution">
    <text evidence="1">The sequence shown here is derived from an EMBL/GenBank/DDBJ whole genome shotgun (WGS) entry which is preliminary data.</text>
</comment>
<reference evidence="1" key="3">
    <citation type="submission" date="2016-12" db="EMBL/GenBank/DDBJ databases">
        <title>Annotation of the draft genome assembly of Crocosphaera watsonii WH 8501.</title>
        <authorList>
            <consortium name="US DOE Joint Genome Institute (JGI-ORNL)"/>
            <person name="Larimer F."/>
            <person name="Land M."/>
        </authorList>
    </citation>
    <scope>NUCLEOTIDE SEQUENCE</scope>
    <source>
        <strain evidence="1">WH 8501</strain>
    </source>
</reference>
<gene>
    <name evidence="1" type="ORF">CwatDRAFT_0109</name>
</gene>
<keyword evidence="2" id="KW-1185">Reference proteome</keyword>
<name>Q4BV26_CROWT</name>
<evidence type="ECO:0000313" key="2">
    <source>
        <dbReference type="Proteomes" id="UP000003922"/>
    </source>
</evidence>